<dbReference type="EMBL" id="JAHRIM010030489">
    <property type="protein sequence ID" value="MEQ2264621.1"/>
    <property type="molecule type" value="Genomic_DNA"/>
</dbReference>
<organism evidence="2 3">
    <name type="scientific">Xenotaenia resolanae</name>
    <dbReference type="NCBI Taxonomy" id="208358"/>
    <lineage>
        <taxon>Eukaryota</taxon>
        <taxon>Metazoa</taxon>
        <taxon>Chordata</taxon>
        <taxon>Craniata</taxon>
        <taxon>Vertebrata</taxon>
        <taxon>Euteleostomi</taxon>
        <taxon>Actinopterygii</taxon>
        <taxon>Neopterygii</taxon>
        <taxon>Teleostei</taxon>
        <taxon>Neoteleostei</taxon>
        <taxon>Acanthomorphata</taxon>
        <taxon>Ovalentaria</taxon>
        <taxon>Atherinomorphae</taxon>
        <taxon>Cyprinodontiformes</taxon>
        <taxon>Goodeidae</taxon>
        <taxon>Xenotaenia</taxon>
    </lineage>
</organism>
<evidence type="ECO:0000256" key="1">
    <source>
        <dbReference type="SAM" id="Coils"/>
    </source>
</evidence>
<gene>
    <name evidence="2" type="ORF">XENORESO_014501</name>
</gene>
<protein>
    <submittedName>
        <fullName evidence="2">Uncharacterized protein</fullName>
    </submittedName>
</protein>
<dbReference type="Proteomes" id="UP001444071">
    <property type="component" value="Unassembled WGS sequence"/>
</dbReference>
<evidence type="ECO:0000313" key="2">
    <source>
        <dbReference type="EMBL" id="MEQ2264621.1"/>
    </source>
</evidence>
<proteinExistence type="predicted"/>
<name>A0ABV0W7J5_9TELE</name>
<feature type="coiled-coil region" evidence="1">
    <location>
        <begin position="54"/>
        <end position="131"/>
    </location>
</feature>
<evidence type="ECO:0000313" key="3">
    <source>
        <dbReference type="Proteomes" id="UP001444071"/>
    </source>
</evidence>
<comment type="caution">
    <text evidence="2">The sequence shown here is derived from an EMBL/GenBank/DDBJ whole genome shotgun (WGS) entry which is preliminary data.</text>
</comment>
<sequence>MEAELNSFFSGQIETETYYQQRASQILAEFDEPHVQRRIEIKKLEDPELKKIKINKCSDEISQLRESLLNLEFELVGNLDVFTGKDSASHDDLLETINETENQVTRVNDSKAALIKELQDKEEKRNRVRISDIHQYVDYLRKQLKDLD</sequence>
<keyword evidence="3" id="KW-1185">Reference proteome</keyword>
<accession>A0ABV0W7J5</accession>
<keyword evidence="1" id="KW-0175">Coiled coil</keyword>
<reference evidence="2 3" key="1">
    <citation type="submission" date="2021-06" db="EMBL/GenBank/DDBJ databases">
        <authorList>
            <person name="Palmer J.M."/>
        </authorList>
    </citation>
    <scope>NUCLEOTIDE SEQUENCE [LARGE SCALE GENOMIC DNA]</scope>
    <source>
        <strain evidence="2 3">XR_2019</strain>
        <tissue evidence="2">Muscle</tissue>
    </source>
</reference>